<reference evidence="3" key="2">
    <citation type="submission" date="2023-05" db="EMBL/GenBank/DDBJ databases">
        <authorList>
            <consortium name="Lawrence Berkeley National Laboratory"/>
            <person name="Steindorff A."/>
            <person name="Hensen N."/>
            <person name="Bonometti L."/>
            <person name="Westerberg I."/>
            <person name="Brannstrom I.O."/>
            <person name="Guillou S."/>
            <person name="Cros-Aarteil S."/>
            <person name="Calhoun S."/>
            <person name="Haridas S."/>
            <person name="Kuo A."/>
            <person name="Mondo S."/>
            <person name="Pangilinan J."/>
            <person name="Riley R."/>
            <person name="Labutti K."/>
            <person name="Andreopoulos B."/>
            <person name="Lipzen A."/>
            <person name="Chen C."/>
            <person name="Yanf M."/>
            <person name="Daum C."/>
            <person name="Ng V."/>
            <person name="Clum A."/>
            <person name="Ohm R."/>
            <person name="Martin F."/>
            <person name="Silar P."/>
            <person name="Natvig D."/>
            <person name="Lalanne C."/>
            <person name="Gautier V."/>
            <person name="Ament-Velasquez S.L."/>
            <person name="Kruys A."/>
            <person name="Hutchinson M.I."/>
            <person name="Powell A.J."/>
            <person name="Barry K."/>
            <person name="Miller A.N."/>
            <person name="Grigoriev I.V."/>
            <person name="Debuchy R."/>
            <person name="Gladieux P."/>
            <person name="Thoren M.H."/>
            <person name="Johannesson H."/>
        </authorList>
    </citation>
    <scope>NUCLEOTIDE SEQUENCE</scope>
    <source>
        <strain evidence="3">PSN293</strain>
    </source>
</reference>
<evidence type="ECO:0000313" key="4">
    <source>
        <dbReference type="Proteomes" id="UP001301769"/>
    </source>
</evidence>
<dbReference type="PANTHER" id="PTHR37544">
    <property type="entry name" value="SPRAY-RELATED"/>
    <property type="match status" value="1"/>
</dbReference>
<accession>A0AAN7B163</accession>
<feature type="region of interest" description="Disordered" evidence="1">
    <location>
        <begin position="1410"/>
        <end position="1452"/>
    </location>
</feature>
<evidence type="ECO:0000256" key="1">
    <source>
        <dbReference type="SAM" id="MobiDB-lite"/>
    </source>
</evidence>
<sequence length="1452" mass="151447">MAQQGFHTARLAIQDATTQPLLQVFGSSNLHCIYHTSNFGAGELAMEICVLGLLPVQLASTLIPRADRSRGDYSIQPTDDHEDFNDDIADGKKPAVVRRAGKAPNYKPKPLKWPFITGLVVMLCVAIALVAYAERALPDSESDAIIVDSPAELPNSRRRLFIRQNTTVDEVEVSPSPSPVVVPSVTASPSDGPVKAETTPEETIPTVSPTVVSILVESSEASAGKQAPTSASGASQVPVPTGETSDSPSPSEPTAISESVPVISDGRSNRRPTASGGRDTGKQVTGASSVISGLIADTSSLPSNVVPIGTSVLTTTLGSTKLPESTITTVVNVTSVTTFTSMSTVTLGQDTTITSVFETSVRVFPSGNATGSFLGSSWTQTQVTMTTTSRIPAFESGELSEFPVPVTSTVTSETTIESTVPATVAPVTGEVTVTYYTTAPIPGEFTATINNDPNNRRPETAVNRPGTPVETIGVTVIDGATVTTVETPTPVVIVVPTGQVKTFTADPQVRVGTTQFGGAPVTSFLVLTPTPASPTLSADIATTVGGNPVTIVTQPPPRTFESVINGVLQTVVETPPAQTIISTEGGTLTTVGAILTAAPGQPITFTVVSDVEGTPVTQVVVSTPAGGVSFLPITFPVTTSVGGTPRVVTITPEPTSFVTTIDGTPVTMFTTPPVTSFTTTEGGSLTTTNSVITPTGTGLITITFVSSSGGTLTTFTSTISPGSTFLSTISGTLTTITSTPSPTTRTSTRSKTTSTFTSTLTPTDSAATPTSTVTNSTRVFKWTESDIFVGTFLPPLFGVALVIPLRIIDLNAKLYQPFQSLAQQGGGSGAETLTMQYTGFMTFITPIITLLQGHPVPFLTTLMVLCGSFIVPLATEAIGLKLHGHCVQNTAVKGCGPSLGVSPAPAHALIGLIVAVILLLLIVLFLTSRWATGVHANPWNIAGIASLAGNPAVRVRQNSEKAMKQAVNQKQYGLGYFTPPNGDREEYGIVLTDESGRGLHEHDEGHDSDGLIDSAGGTVGGKRTNSANNLPLMPLRYPWRLALIAFELGLLIFILYYHVYYVVTLNEQGRVFDHGRLWEFINANTFGVRFVAAIVGVIIAFCWQSYFLSVSIMAPYQAMALRTQPPERSILLSPCTNPFSGLYSALKQRHPFLFTTSLAAILSEFLPVFLANLFFSLSQTTRTATACASIASIILGLSILVLVSSFFVKWPPMPVDPRSIAGMMYYVSLSHMLAGQQNGHDAGRSDFEGISELNGHEREKRVREKGRRYFYGVLVGGSWRWLGVDCDLGTGPVTGVGPSGLGHTGLGPAGGYNAGYAAPPMVDTSYYGVGGVAGEEGEAAGSGVFGGHGRSISRDSRSAGGSSGVSRIDEPPALHEHDEGLLASSGGMRGGAGGGFLGPSFADRVAGALGRSGSTASGLGTGLLGAGGATRGGYDTIPPPPPGMFRDRVDRG</sequence>
<feature type="region of interest" description="Disordered" evidence="1">
    <location>
        <begin position="1344"/>
        <end position="1373"/>
    </location>
</feature>
<keyword evidence="4" id="KW-1185">Reference proteome</keyword>
<feature type="transmembrane region" description="Helical" evidence="2">
    <location>
        <begin position="787"/>
        <end position="808"/>
    </location>
</feature>
<feature type="transmembrane region" description="Helical" evidence="2">
    <location>
        <begin position="906"/>
        <end position="926"/>
    </location>
</feature>
<comment type="caution">
    <text evidence="3">The sequence shown here is derived from an EMBL/GenBank/DDBJ whole genome shotgun (WGS) entry which is preliminary data.</text>
</comment>
<dbReference type="PANTHER" id="PTHR37544:SF3">
    <property type="entry name" value="SPRAY"/>
    <property type="match status" value="1"/>
</dbReference>
<feature type="transmembrane region" description="Helical" evidence="2">
    <location>
        <begin position="1152"/>
        <end position="1175"/>
    </location>
</feature>
<proteinExistence type="predicted"/>
<keyword evidence="2" id="KW-0472">Membrane</keyword>
<feature type="transmembrane region" description="Helical" evidence="2">
    <location>
        <begin position="1187"/>
        <end position="1208"/>
    </location>
</feature>
<feature type="region of interest" description="Disordered" evidence="1">
    <location>
        <begin position="169"/>
        <end position="285"/>
    </location>
</feature>
<feature type="transmembrane region" description="Helical" evidence="2">
    <location>
        <begin position="856"/>
        <end position="875"/>
    </location>
</feature>
<feature type="compositionally biased region" description="Low complexity" evidence="1">
    <location>
        <begin position="240"/>
        <end position="254"/>
    </location>
</feature>
<dbReference type="Pfam" id="PF11915">
    <property type="entry name" value="DUF3433"/>
    <property type="match status" value="2"/>
</dbReference>
<feature type="region of interest" description="Disordered" evidence="1">
    <location>
        <begin position="737"/>
        <end position="769"/>
    </location>
</feature>
<feature type="compositionally biased region" description="Low complexity" evidence="1">
    <location>
        <begin position="173"/>
        <end position="191"/>
    </location>
</feature>
<evidence type="ECO:0008006" key="5">
    <source>
        <dbReference type="Google" id="ProtNLM"/>
    </source>
</evidence>
<protein>
    <recommendedName>
        <fullName evidence="5">Zonadhesin</fullName>
    </recommendedName>
</protein>
<organism evidence="3 4">
    <name type="scientific">Rhypophila decipiens</name>
    <dbReference type="NCBI Taxonomy" id="261697"/>
    <lineage>
        <taxon>Eukaryota</taxon>
        <taxon>Fungi</taxon>
        <taxon>Dikarya</taxon>
        <taxon>Ascomycota</taxon>
        <taxon>Pezizomycotina</taxon>
        <taxon>Sordariomycetes</taxon>
        <taxon>Sordariomycetidae</taxon>
        <taxon>Sordariales</taxon>
        <taxon>Naviculisporaceae</taxon>
        <taxon>Rhypophila</taxon>
    </lineage>
</organism>
<keyword evidence="2" id="KW-1133">Transmembrane helix</keyword>
<feature type="transmembrane region" description="Helical" evidence="2">
    <location>
        <begin position="1086"/>
        <end position="1108"/>
    </location>
</feature>
<evidence type="ECO:0000313" key="3">
    <source>
        <dbReference type="EMBL" id="KAK4207098.1"/>
    </source>
</evidence>
<name>A0AAN7B163_9PEZI</name>
<feature type="compositionally biased region" description="Gly residues" evidence="1">
    <location>
        <begin position="1419"/>
        <end position="1431"/>
    </location>
</feature>
<feature type="transmembrane region" description="Helical" evidence="2">
    <location>
        <begin position="113"/>
        <end position="133"/>
    </location>
</feature>
<dbReference type="Proteomes" id="UP001301769">
    <property type="component" value="Unassembled WGS sequence"/>
</dbReference>
<feature type="transmembrane region" description="Helical" evidence="2">
    <location>
        <begin position="1041"/>
        <end position="1063"/>
    </location>
</feature>
<gene>
    <name evidence="3" type="ORF">QBC37DRAFT_476678</name>
</gene>
<dbReference type="EMBL" id="MU858321">
    <property type="protein sequence ID" value="KAK4207098.1"/>
    <property type="molecule type" value="Genomic_DNA"/>
</dbReference>
<dbReference type="InterPro" id="IPR021840">
    <property type="entry name" value="DUF3433"/>
</dbReference>
<feature type="region of interest" description="Disordered" evidence="1">
    <location>
        <begin position="69"/>
        <end position="91"/>
    </location>
</feature>
<reference evidence="3" key="1">
    <citation type="journal article" date="2023" name="Mol. Phylogenet. Evol.">
        <title>Genome-scale phylogeny and comparative genomics of the fungal order Sordariales.</title>
        <authorList>
            <person name="Hensen N."/>
            <person name="Bonometti L."/>
            <person name="Westerberg I."/>
            <person name="Brannstrom I.O."/>
            <person name="Guillou S."/>
            <person name="Cros-Aarteil S."/>
            <person name="Calhoun S."/>
            <person name="Haridas S."/>
            <person name="Kuo A."/>
            <person name="Mondo S."/>
            <person name="Pangilinan J."/>
            <person name="Riley R."/>
            <person name="LaButti K."/>
            <person name="Andreopoulos B."/>
            <person name="Lipzen A."/>
            <person name="Chen C."/>
            <person name="Yan M."/>
            <person name="Daum C."/>
            <person name="Ng V."/>
            <person name="Clum A."/>
            <person name="Steindorff A."/>
            <person name="Ohm R.A."/>
            <person name="Martin F."/>
            <person name="Silar P."/>
            <person name="Natvig D.O."/>
            <person name="Lalanne C."/>
            <person name="Gautier V."/>
            <person name="Ament-Velasquez S.L."/>
            <person name="Kruys A."/>
            <person name="Hutchinson M.I."/>
            <person name="Powell A.J."/>
            <person name="Barry K."/>
            <person name="Miller A.N."/>
            <person name="Grigoriev I.V."/>
            <person name="Debuchy R."/>
            <person name="Gladieux P."/>
            <person name="Hiltunen Thoren M."/>
            <person name="Johannesson H."/>
        </authorList>
    </citation>
    <scope>NUCLEOTIDE SEQUENCE</scope>
    <source>
        <strain evidence="3">PSN293</strain>
    </source>
</reference>
<evidence type="ECO:0000256" key="2">
    <source>
        <dbReference type="SAM" id="Phobius"/>
    </source>
</evidence>
<keyword evidence="2" id="KW-0812">Transmembrane</keyword>